<feature type="compositionally biased region" description="Low complexity" evidence="1">
    <location>
        <begin position="1378"/>
        <end position="1392"/>
    </location>
</feature>
<evidence type="ECO:0000256" key="1">
    <source>
        <dbReference type="SAM" id="MobiDB-lite"/>
    </source>
</evidence>
<keyword evidence="3" id="KW-1185">Reference proteome</keyword>
<dbReference type="InterPro" id="IPR053371">
    <property type="entry name" value="Involucrin-like"/>
</dbReference>
<feature type="region of interest" description="Disordered" evidence="1">
    <location>
        <begin position="1019"/>
        <end position="1153"/>
    </location>
</feature>
<feature type="compositionally biased region" description="Basic and acidic residues" evidence="1">
    <location>
        <begin position="106"/>
        <end position="139"/>
    </location>
</feature>
<dbReference type="OrthoDB" id="436057at2759"/>
<feature type="compositionally biased region" description="Polar residues" evidence="1">
    <location>
        <begin position="902"/>
        <end position="911"/>
    </location>
</feature>
<protein>
    <submittedName>
        <fullName evidence="2">Opioid growth factor receptor</fullName>
    </submittedName>
</protein>
<feature type="region of interest" description="Disordered" evidence="1">
    <location>
        <begin position="79"/>
        <end position="139"/>
    </location>
</feature>
<feature type="region of interest" description="Disordered" evidence="1">
    <location>
        <begin position="236"/>
        <end position="364"/>
    </location>
</feature>
<dbReference type="EMBL" id="LSRX01000295">
    <property type="protein sequence ID" value="OLQ01354.1"/>
    <property type="molecule type" value="Genomic_DNA"/>
</dbReference>
<evidence type="ECO:0000313" key="3">
    <source>
        <dbReference type="Proteomes" id="UP000186817"/>
    </source>
</evidence>
<feature type="compositionally biased region" description="Acidic residues" evidence="1">
    <location>
        <begin position="85"/>
        <end position="95"/>
    </location>
</feature>
<feature type="region of interest" description="Disordered" evidence="1">
    <location>
        <begin position="1378"/>
        <end position="1409"/>
    </location>
</feature>
<feature type="region of interest" description="Disordered" evidence="1">
    <location>
        <begin position="1210"/>
        <end position="1333"/>
    </location>
</feature>
<keyword evidence="2" id="KW-0675">Receptor</keyword>
<accession>A0A1Q9E1N4</accession>
<dbReference type="Proteomes" id="UP000186817">
    <property type="component" value="Unassembled WGS sequence"/>
</dbReference>
<dbReference type="PANTHER" id="PTHR35172:SF1">
    <property type="entry name" value="INVOLUCRIN"/>
    <property type="match status" value="1"/>
</dbReference>
<gene>
    <name evidence="2" type="primary">Ogfr</name>
    <name evidence="2" type="ORF">AK812_SmicGene15906</name>
</gene>
<feature type="region of interest" description="Disordered" evidence="1">
    <location>
        <begin position="1563"/>
        <end position="1618"/>
    </location>
</feature>
<evidence type="ECO:0000313" key="2">
    <source>
        <dbReference type="EMBL" id="OLQ01354.1"/>
    </source>
</evidence>
<feature type="region of interest" description="Disordered" evidence="1">
    <location>
        <begin position="841"/>
        <end position="916"/>
    </location>
</feature>
<comment type="caution">
    <text evidence="2">The sequence shown here is derived from an EMBL/GenBank/DDBJ whole genome shotgun (WGS) entry which is preliminary data.</text>
</comment>
<name>A0A1Q9E1N4_SYMMI</name>
<feature type="region of interest" description="Disordered" evidence="1">
    <location>
        <begin position="178"/>
        <end position="207"/>
    </location>
</feature>
<feature type="compositionally biased region" description="Basic and acidic residues" evidence="1">
    <location>
        <begin position="282"/>
        <end position="295"/>
    </location>
</feature>
<feature type="region of interest" description="Disordered" evidence="1">
    <location>
        <begin position="396"/>
        <end position="424"/>
    </location>
</feature>
<feature type="compositionally biased region" description="Basic and acidic residues" evidence="1">
    <location>
        <begin position="180"/>
        <end position="194"/>
    </location>
</feature>
<reference evidence="2 3" key="1">
    <citation type="submission" date="2016-02" db="EMBL/GenBank/DDBJ databases">
        <title>Genome analysis of coral dinoflagellate symbionts highlights evolutionary adaptations to a symbiotic lifestyle.</title>
        <authorList>
            <person name="Aranda M."/>
            <person name="Li Y."/>
            <person name="Liew Y.J."/>
            <person name="Baumgarten S."/>
            <person name="Simakov O."/>
            <person name="Wilson M."/>
            <person name="Piel J."/>
            <person name="Ashoor H."/>
            <person name="Bougouffa S."/>
            <person name="Bajic V.B."/>
            <person name="Ryu T."/>
            <person name="Ravasi T."/>
            <person name="Bayer T."/>
            <person name="Micklem G."/>
            <person name="Kim H."/>
            <person name="Bhak J."/>
            <person name="Lajeunesse T.C."/>
            <person name="Voolstra C.R."/>
        </authorList>
    </citation>
    <scope>NUCLEOTIDE SEQUENCE [LARGE SCALE GENOMIC DNA]</scope>
    <source>
        <strain evidence="2 3">CCMP2467</strain>
    </source>
</reference>
<organism evidence="2 3">
    <name type="scientific">Symbiodinium microadriaticum</name>
    <name type="common">Dinoflagellate</name>
    <name type="synonym">Zooxanthella microadriatica</name>
    <dbReference type="NCBI Taxonomy" id="2951"/>
    <lineage>
        <taxon>Eukaryota</taxon>
        <taxon>Sar</taxon>
        <taxon>Alveolata</taxon>
        <taxon>Dinophyceae</taxon>
        <taxon>Suessiales</taxon>
        <taxon>Symbiodiniaceae</taxon>
        <taxon>Symbiodinium</taxon>
    </lineage>
</organism>
<dbReference type="PANTHER" id="PTHR35172">
    <property type="entry name" value="PROTEIN, PUTATIVE-RELATED"/>
    <property type="match status" value="1"/>
</dbReference>
<proteinExistence type="predicted"/>
<sequence>MQRQFTQPMKYFLSAKKLVVEDPDGTSNKADDAAFHRNFEMMKVLIAHCIEPEIGIPTMTDFKDGPAGAAAAIADLGEGHAASVEEAEGDEDEALDGTPIDNGDDMDGRDRLAIPDHGDAHGSDDIDGTRRSLHEDVPHPSDVFSAEELASFDAEDVADRADNEERDLEMELEEFMQAELGKDYPCETQTEEKPGAASPSKVRKSIVNDAAELPEELRELLAEGGNVVDATETLKQQRELKKAAKASIPKQKKASPKKKSADPSKNDKPAKELKRKATPKKKSADPSKNHEPAKELKRKASVLLENEVSLSTPPAATTREAEPGSDPMQKTAQGPRAPKAKARAKANDAAASKSKGKKETPEQRQAIADMNIPRIRELAAEFPELQPAIGFTGKPHVKVDKKKGGSTVSWSKHGGPSGRTQGRIQEGKNRLSAKLRLLQIDESNRLTYDRNRYSEQDLESTVGFFLAMQQTLRIKKKGGWVFIDTGSEVAAARMGNWLVAGLPQSAMDLARLLEQLKSGILQVPQLPIQCQDWAEADLLPVKTYLEEAVVEGKHGKAAADVGRMDTRSTMSWIGAGSQNSPNGHAVPELELTELLELSKDELGKAIFLDSQCLGPGSKAFRDFVLTEFLDDMAEPILDTTTARNVEALSQVYRLTVELVKDAKEAAEAKQEYLNSYNKVKATAEKSADKVMKAAELETDKAKAGRKKMIAKSWLAKELEALDVKMASVTERAEGSATIAAAKLHALIGHLRKTASMSRSFWEQMEAWHEMDATRAMSNSLKHGALQAVPEAAAVPAAVAETQMETQRSIAAEALEQEAEAPTLAVQDPYSQDAEAPTLAVQDPYSQDGPEAPTLTVQNPDSQDGPEAPALTVQNPDSQDGPEAPTLAAQNPSSQDGPEAPTLTVQNPSSQDGPEAPTLAAAVQNPISQDGPEAPTTLAAVQNPISQDGAEAPTLAAAVQNPISQDGAEAPTLAAAVQTEQKHPPLQQQCRIRSARFEAPTLAAAVQNPISQDGAEAPTLAAAVPNPPSQDGPEAGAPAAVPNPTSQDGPEAGAPAAVPNPTSQDGPEAGAPAAVPNPTSQDGPEANAPTAVPNPISPDGPEAATLAAVQNPNSQDGPEAATLAAVQNPNSQDGPEAATLAAVQNPNSQDGPEAATLAAVQNPNSQDGPEAATLAAVQNPNSQDGPEAATLAAVQNPNSQDGPEAATLAAVQNPNSQDGPEAATLAAVQNPNSQDGPEAATLAAVQNPNSQDGPEAATLAAVQNPNSQDGPEAATLAAVQNPNSQDGPEAATLAAVQNPNSQDGPEAATAAVQNPNSQDGPEASAGAQVSAEHEVIDCDDLPDDELCLQLEEEQQDGRVAKVETASPGKEKLRLQKAAAATAAPPSISSVPTPQQVLPAEADGEEEDPDRVADLARRAARAKMMHRKYGELLDMFIECNGDWAQCQIVQTLENQHRRKVSGENRYRMYKEIKALHGEEDAKALRDSKKLKQATQGDMLPGVPFWYSHPDWPESAEHELFLCFEEARVNSSSEDVNATQQRINLQLDGALAQELRSGALQLQVDPTGTGRALQRSNSIESSKGNGKGKKPGAEKKLGADNANGGDKPAKKKPAYNQKANSKLKVARSTLTDAKFWIKTIQDDQKVSDPSKRKVSVALAEGYISQIKFYQQPMEAATEALDWRLVEGAKDETSLKPLVEEVDKVMDLYGAAIRPIRALFNDISYTSAQRVANAAMQDYAASDVQADAGLRSLATAGAHGAHASNIERDVLRRAMPNRYQAWSMPLVLPHDVLFALHASGRLEELSPKRSIEEFWEHFKAHESSPIQWPVAADRSMHPVGIHSDDCRYTESGQKLIVFSMNLLLDGDVKDRYPLFVLRYWLNEYFQGMEKYGIV</sequence>
<dbReference type="OMA" id="QDPYSQD"/>
<feature type="compositionally biased region" description="Basic and acidic residues" evidence="1">
    <location>
        <begin position="259"/>
        <end position="272"/>
    </location>
</feature>